<accession>A0A840SJ81</accession>
<evidence type="ECO:0000313" key="4">
    <source>
        <dbReference type="Proteomes" id="UP000578697"/>
    </source>
</evidence>
<feature type="signal peptide" evidence="1">
    <location>
        <begin position="1"/>
        <end position="20"/>
    </location>
</feature>
<dbReference type="RefSeq" id="WP_221266590.1">
    <property type="nucleotide sequence ID" value="NZ_JACHFR010000004.1"/>
</dbReference>
<protein>
    <recommendedName>
        <fullName evidence="2">YARHG domain-containing protein</fullName>
    </recommendedName>
</protein>
<dbReference type="EMBL" id="JACHFR010000004">
    <property type="protein sequence ID" value="MBB5219946.1"/>
    <property type="molecule type" value="Genomic_DNA"/>
</dbReference>
<feature type="domain" description="YARHG" evidence="2">
    <location>
        <begin position="296"/>
        <end position="378"/>
    </location>
</feature>
<keyword evidence="1" id="KW-0732">Signal</keyword>
<dbReference type="Gene3D" id="1.20.58.1690">
    <property type="match status" value="1"/>
</dbReference>
<dbReference type="InterPro" id="IPR025582">
    <property type="entry name" value="YARHG_dom"/>
</dbReference>
<name>A0A840SJ81_9SPIR</name>
<gene>
    <name evidence="3" type="ORF">HNP77_002335</name>
</gene>
<proteinExistence type="predicted"/>
<evidence type="ECO:0000256" key="1">
    <source>
        <dbReference type="SAM" id="SignalP"/>
    </source>
</evidence>
<dbReference type="SMART" id="SM01324">
    <property type="entry name" value="YARHG"/>
    <property type="match status" value="1"/>
</dbReference>
<organism evidence="3 4">
    <name type="scientific">Treponema rectale</name>
    <dbReference type="NCBI Taxonomy" id="744512"/>
    <lineage>
        <taxon>Bacteria</taxon>
        <taxon>Pseudomonadati</taxon>
        <taxon>Spirochaetota</taxon>
        <taxon>Spirochaetia</taxon>
        <taxon>Spirochaetales</taxon>
        <taxon>Treponemataceae</taxon>
        <taxon>Treponema</taxon>
    </lineage>
</organism>
<dbReference type="InterPro" id="IPR038434">
    <property type="entry name" value="YARHG_sf"/>
</dbReference>
<evidence type="ECO:0000313" key="3">
    <source>
        <dbReference type="EMBL" id="MBB5219946.1"/>
    </source>
</evidence>
<dbReference type="Proteomes" id="UP000578697">
    <property type="component" value="Unassembled WGS sequence"/>
</dbReference>
<comment type="caution">
    <text evidence="3">The sequence shown here is derived from an EMBL/GenBank/DDBJ whole genome shotgun (WGS) entry which is preliminary data.</text>
</comment>
<reference evidence="3 4" key="1">
    <citation type="submission" date="2020-08" db="EMBL/GenBank/DDBJ databases">
        <title>Genomic Encyclopedia of Type Strains, Phase IV (KMG-IV): sequencing the most valuable type-strain genomes for metagenomic binning, comparative biology and taxonomic classification.</title>
        <authorList>
            <person name="Goeker M."/>
        </authorList>
    </citation>
    <scope>NUCLEOTIDE SEQUENCE [LARGE SCALE GENOMIC DNA]</scope>
    <source>
        <strain evidence="3 4">DSM 103679</strain>
    </source>
</reference>
<evidence type="ECO:0000259" key="2">
    <source>
        <dbReference type="SMART" id="SM01324"/>
    </source>
</evidence>
<keyword evidence="4" id="KW-1185">Reference proteome</keyword>
<sequence length="378" mass="43784">MKRTILFTAIIFTMSLFCFAQEVEKIAVLEDVKYERYPGGGMGHFPLGIYFNEVNNLLVVQDPLPGTIVTINLETKAISKEEKPFLSEHAPLLLVLGNDYWGVYSDSIEYSINSTPYKYISDTNPGISFILKKDSGYIVYFLGGAIDSIGRIYSEEEAMAYLKQYDPEKYEQSKKKAAELSLYNDFIRNNVLIWGNTYYKEHNTLQQYDLQGYRYFSENYGSLGNVLGCYLNDDNIFYLKNLNLYSEIRKSGQDYSFSWYVGFGGNIYYYITGKEYTEVFRIRRTWGDPDFYAMAINGYTDDSYGKYVNKVLPTLSKAELRLLRNTIFAIYGVHFKSADLSKYFDKQVWYTDEGKSSGEITLPAHRQKLVEMIQKLEK</sequence>
<feature type="chain" id="PRO_5032422456" description="YARHG domain-containing protein" evidence="1">
    <location>
        <begin position="21"/>
        <end position="378"/>
    </location>
</feature>
<dbReference type="Pfam" id="PF13308">
    <property type="entry name" value="YARHG"/>
    <property type="match status" value="1"/>
</dbReference>
<dbReference type="AlphaFoldDB" id="A0A840SJ81"/>